<accession>A0A9W8IZF8</accession>
<gene>
    <name evidence="1" type="ORF">H1R20_g11638</name>
</gene>
<organism evidence="1 2">
    <name type="scientific">Candolleomyces eurysporus</name>
    <dbReference type="NCBI Taxonomy" id="2828524"/>
    <lineage>
        <taxon>Eukaryota</taxon>
        <taxon>Fungi</taxon>
        <taxon>Dikarya</taxon>
        <taxon>Basidiomycota</taxon>
        <taxon>Agaricomycotina</taxon>
        <taxon>Agaricomycetes</taxon>
        <taxon>Agaricomycetidae</taxon>
        <taxon>Agaricales</taxon>
        <taxon>Agaricineae</taxon>
        <taxon>Psathyrellaceae</taxon>
        <taxon>Candolleomyces</taxon>
    </lineage>
</organism>
<dbReference type="Proteomes" id="UP001140091">
    <property type="component" value="Unassembled WGS sequence"/>
</dbReference>
<dbReference type="InterPro" id="IPR011009">
    <property type="entry name" value="Kinase-like_dom_sf"/>
</dbReference>
<dbReference type="SUPFAM" id="SSF56112">
    <property type="entry name" value="Protein kinase-like (PK-like)"/>
    <property type="match status" value="1"/>
</dbReference>
<comment type="caution">
    <text evidence="1">The sequence shown here is derived from an EMBL/GenBank/DDBJ whole genome shotgun (WGS) entry which is preliminary data.</text>
</comment>
<evidence type="ECO:0000313" key="1">
    <source>
        <dbReference type="EMBL" id="KAJ2925455.1"/>
    </source>
</evidence>
<name>A0A9W8IZF8_9AGAR</name>
<sequence length="575" mass="64711">MIDVSTARKLAREWTQQIVIPALGAPGPTVPSAHQSKAAQTLLDNTTITMHTWTYPGPPASFLDYPWQCNWADVEMAFGNLTPDNPCPLQETPVLERIIVFKGNLMVNRDSPGPTKTLPDISLHKAKKDPAKDYWDNDGSLQAFMEGKGPLAAGDTGLNEGLDLFFEGAAIDEILSEGDYDAVAFKILGQLKFGCLIAPPFLFRPTCFIQSPESSEANAFLSPNRIPSGNINYDDLETSARDPEAWENFFCELIWFTLCVWVKVVEDAQGAMEQHNMWNEWKDHIERSLRVDRNEILVARERPGFLRSILRPISNLVQHSLSFSFALFGPQIPFKFIKSFNTSRVQLPSVINSSNWTHFLHACLPPDSTTYRDFATVCIYHRWGFVVKYALEESGFEKELKALQGLALMDHSPSLIAHGKTAARSRAPPIPFLVMTYHGEPLQKIDQSIANLIYTTIIKPMHELGWHHHDIKPDNVMIDVHGKLTIIDFNLAVPVDMCHGLNMAARLLADLGNIRQHKNNREQKLYSVLVDLRVVALGNSYKRAKIYETHADSSAMECIRMMIKNKKGGAEFLQK</sequence>
<reference evidence="1" key="1">
    <citation type="submission" date="2022-06" db="EMBL/GenBank/DDBJ databases">
        <title>Genome Sequence of Candolleomyces eurysporus.</title>
        <authorList>
            <person name="Buettner E."/>
        </authorList>
    </citation>
    <scope>NUCLEOTIDE SEQUENCE</scope>
    <source>
        <strain evidence="1">VTCC 930004</strain>
    </source>
</reference>
<dbReference type="OrthoDB" id="2523927at2759"/>
<proteinExistence type="predicted"/>
<feature type="non-terminal residue" evidence="1">
    <location>
        <position position="575"/>
    </location>
</feature>
<protein>
    <recommendedName>
        <fullName evidence="3">Protein kinase domain-containing protein</fullName>
    </recommendedName>
</protein>
<dbReference type="AlphaFoldDB" id="A0A9W8IZF8"/>
<dbReference type="Gene3D" id="1.10.510.10">
    <property type="entry name" value="Transferase(Phosphotransferase) domain 1"/>
    <property type="match status" value="1"/>
</dbReference>
<evidence type="ECO:0008006" key="3">
    <source>
        <dbReference type="Google" id="ProtNLM"/>
    </source>
</evidence>
<dbReference type="EMBL" id="JANBPK010001183">
    <property type="protein sequence ID" value="KAJ2925455.1"/>
    <property type="molecule type" value="Genomic_DNA"/>
</dbReference>
<evidence type="ECO:0000313" key="2">
    <source>
        <dbReference type="Proteomes" id="UP001140091"/>
    </source>
</evidence>
<keyword evidence="2" id="KW-1185">Reference proteome</keyword>